<accession>A0A381Q8U4</accession>
<name>A0A381Q8U4_9ZZZZ</name>
<evidence type="ECO:0000256" key="3">
    <source>
        <dbReference type="ARBA" id="ARBA00023180"/>
    </source>
</evidence>
<dbReference type="Pfam" id="PF01436">
    <property type="entry name" value="NHL"/>
    <property type="match status" value="1"/>
</dbReference>
<dbReference type="PROSITE" id="PS51125">
    <property type="entry name" value="NHL"/>
    <property type="match status" value="1"/>
</dbReference>
<reference evidence="4" key="1">
    <citation type="submission" date="2018-05" db="EMBL/GenBank/DDBJ databases">
        <authorList>
            <person name="Lanie J.A."/>
            <person name="Ng W.-L."/>
            <person name="Kazmierczak K.M."/>
            <person name="Andrzejewski T.M."/>
            <person name="Davidsen T.M."/>
            <person name="Wayne K.J."/>
            <person name="Tettelin H."/>
            <person name="Glass J.I."/>
            <person name="Rusch D."/>
            <person name="Podicherti R."/>
            <person name="Tsui H.-C.T."/>
            <person name="Winkler M.E."/>
        </authorList>
    </citation>
    <scope>NUCLEOTIDE SEQUENCE</scope>
</reference>
<dbReference type="EMBL" id="UINC01001258">
    <property type="protein sequence ID" value="SUZ75765.1"/>
    <property type="molecule type" value="Genomic_DNA"/>
</dbReference>
<gene>
    <name evidence="4" type="ORF">METZ01_LOCUS28619</name>
</gene>
<protein>
    <recommendedName>
        <fullName evidence="5">6-bladed beta-propeller</fullName>
    </recommendedName>
</protein>
<evidence type="ECO:0000256" key="2">
    <source>
        <dbReference type="ARBA" id="ARBA00022737"/>
    </source>
</evidence>
<sequence>MKYTILAALLAGLSITSIFAQQSVPELPLVSVPDPLKLPADIHLGEIAGVAVNSHGHIFVFSRGGSSMGPAYMETAAQLLEFDANGNFIREIGKNLNAWSYAHAVRIDPQDNIWVVDKGSNMILRFRPEGHVDWVFGRKGEASHIQVPPDYITIMARMLNQMGVDMKVPDELNPRWPVPIHRDNAFNQPTDVAWDSHGNSYFSDGYINSRVGKANHRGEWVMSWGSLGSGPGQFDTPHGIAVSPDDEVYVADRGNRRIQVFDTDGNYIREFTIDVPVDTSRGKITYGRENPLGTTGSLAPGAPDALCMTPGPNPVLFVGDVYPSRIYKVSLEGEVLGVYGQPGRNLGEFGWIHAIACPSEDEIWVGELINWRVQKLVTLGIAQD</sequence>
<dbReference type="InterPro" id="IPR011042">
    <property type="entry name" value="6-blade_b-propeller_TolB-like"/>
</dbReference>
<keyword evidence="1" id="KW-0732">Signal</keyword>
<dbReference type="PANTHER" id="PTHR10680:SF28">
    <property type="entry name" value="SMP-30_GLUCONOLACTONASE_LRE-LIKE REGION DOMAIN-CONTAINING PROTEIN"/>
    <property type="match status" value="1"/>
</dbReference>
<dbReference type="AlphaFoldDB" id="A0A381Q8U4"/>
<keyword evidence="2" id="KW-0677">Repeat</keyword>
<dbReference type="CDD" id="cd14958">
    <property type="entry name" value="NHL_PAL_like"/>
    <property type="match status" value="1"/>
</dbReference>
<organism evidence="4">
    <name type="scientific">marine metagenome</name>
    <dbReference type="NCBI Taxonomy" id="408172"/>
    <lineage>
        <taxon>unclassified sequences</taxon>
        <taxon>metagenomes</taxon>
        <taxon>ecological metagenomes</taxon>
    </lineage>
</organism>
<dbReference type="SUPFAM" id="SSF63829">
    <property type="entry name" value="Calcium-dependent phosphotriesterase"/>
    <property type="match status" value="1"/>
</dbReference>
<dbReference type="InterPro" id="IPR001258">
    <property type="entry name" value="NHL_repeat"/>
</dbReference>
<dbReference type="Gene3D" id="2.120.10.30">
    <property type="entry name" value="TolB, C-terminal domain"/>
    <property type="match status" value="1"/>
</dbReference>
<dbReference type="GO" id="GO:0005576">
    <property type="term" value="C:extracellular region"/>
    <property type="evidence" value="ECO:0007669"/>
    <property type="project" value="TreeGrafter"/>
</dbReference>
<proteinExistence type="predicted"/>
<evidence type="ECO:0000256" key="1">
    <source>
        <dbReference type="ARBA" id="ARBA00022729"/>
    </source>
</evidence>
<dbReference type="PANTHER" id="PTHR10680">
    <property type="entry name" value="PEPTIDYL-GLYCINE ALPHA-AMIDATING MONOOXYGENASE"/>
    <property type="match status" value="1"/>
</dbReference>
<keyword evidence="3" id="KW-0325">Glycoprotein</keyword>
<evidence type="ECO:0000313" key="4">
    <source>
        <dbReference type="EMBL" id="SUZ75765.1"/>
    </source>
</evidence>
<evidence type="ECO:0008006" key="5">
    <source>
        <dbReference type="Google" id="ProtNLM"/>
    </source>
</evidence>